<dbReference type="EMBL" id="FONY01000012">
    <property type="protein sequence ID" value="SFF00184.1"/>
    <property type="molecule type" value="Genomic_DNA"/>
</dbReference>
<organism evidence="1 2">
    <name type="scientific">Thermoflexibacter ruber</name>
    <dbReference type="NCBI Taxonomy" id="1003"/>
    <lineage>
        <taxon>Bacteria</taxon>
        <taxon>Pseudomonadati</taxon>
        <taxon>Bacteroidota</taxon>
        <taxon>Cytophagia</taxon>
        <taxon>Cytophagales</taxon>
        <taxon>Thermoflexibacteraceae</taxon>
        <taxon>Thermoflexibacter</taxon>
    </lineage>
</organism>
<reference evidence="1 2" key="1">
    <citation type="submission" date="2016-10" db="EMBL/GenBank/DDBJ databases">
        <authorList>
            <person name="de Groot N.N."/>
        </authorList>
    </citation>
    <scope>NUCLEOTIDE SEQUENCE [LARGE SCALE GENOMIC DNA]</scope>
    <source>
        <strain>GEY</strain>
        <strain evidence="2">DSM 9560</strain>
    </source>
</reference>
<keyword evidence="2" id="KW-1185">Reference proteome</keyword>
<sequence>MKILYAIQATGNGHLSRAREIIPHLQQLGELDLFVSGDNANVTLPYPVKYRSKGFSIYYNRTGGLDYLKTFRNTKTQRLIKEVRDFPIEQYDLVINDFEFISAYAARLKHKEIVGFGHQVAFHSTATPRPKRKSYFGELVLKHYAPCHYGLGLHFDEFDDFIKKPIIRSEVRNLDVKELGHYTVYLGHYEDKEVIKYLKKVKDAEFHLFSKSAKEIDKYKNIKILPINNELYLESLAGCEGLITGAGFEAPAEAMFLGKKVMALPIRGQYEQLCNAKALKEIGITVVKKINEKFPLKLHNWIQNVKPLQIAYPDQTEELVSQIFTNKEHLKKLRSNRKRKSIFRWLLST</sequence>
<dbReference type="STRING" id="1003.SAMN04488541_101283"/>
<dbReference type="RefSeq" id="WP_091543826.1">
    <property type="nucleotide sequence ID" value="NZ_FONY01000012.1"/>
</dbReference>
<gene>
    <name evidence="1" type="ORF">SAMN04488541_101283</name>
</gene>
<dbReference type="SUPFAM" id="SSF53756">
    <property type="entry name" value="UDP-Glycosyltransferase/glycogen phosphorylase"/>
    <property type="match status" value="1"/>
</dbReference>
<evidence type="ECO:0000313" key="1">
    <source>
        <dbReference type="EMBL" id="SFF00184.1"/>
    </source>
</evidence>
<dbReference type="Proteomes" id="UP000199513">
    <property type="component" value="Unassembled WGS sequence"/>
</dbReference>
<evidence type="ECO:0008006" key="3">
    <source>
        <dbReference type="Google" id="ProtNLM"/>
    </source>
</evidence>
<name>A0A1I2F436_9BACT</name>
<dbReference type="OrthoDB" id="9793805at2"/>
<evidence type="ECO:0000313" key="2">
    <source>
        <dbReference type="Proteomes" id="UP000199513"/>
    </source>
</evidence>
<dbReference type="Pfam" id="PF13528">
    <property type="entry name" value="Glyco_trans_1_3"/>
    <property type="match status" value="1"/>
</dbReference>
<accession>A0A1I2F436</accession>
<protein>
    <recommendedName>
        <fullName evidence="3">Glycosyl transferase</fullName>
    </recommendedName>
</protein>
<proteinExistence type="predicted"/>
<dbReference type="AlphaFoldDB" id="A0A1I2F436"/>